<accession>A0A514D9C3</accession>
<gene>
    <name evidence="1" type="ORF">H4Bulk47349_000001</name>
</gene>
<evidence type="ECO:0000313" key="1">
    <source>
        <dbReference type="EMBL" id="QDH90212.1"/>
    </source>
</evidence>
<name>A0A514D9C3_9VIRU</name>
<proteinExistence type="predicted"/>
<protein>
    <submittedName>
        <fullName evidence="1">Uncharacterized protein</fullName>
    </submittedName>
</protein>
<dbReference type="EMBL" id="MN035357">
    <property type="protein sequence ID" value="QDH90212.1"/>
    <property type="molecule type" value="Genomic_RNA"/>
</dbReference>
<organism evidence="1">
    <name type="scientific">Leviviridae sp</name>
    <dbReference type="NCBI Taxonomy" id="2027243"/>
    <lineage>
        <taxon>Viruses</taxon>
        <taxon>Riboviria</taxon>
        <taxon>Orthornavirae</taxon>
        <taxon>Lenarviricota</taxon>
        <taxon>Leviviricetes</taxon>
        <taxon>Norzivirales</taxon>
        <taxon>Fiersviridae</taxon>
    </lineage>
</organism>
<sequence length="361" mass="39853">MPGRTRMSNSVVFKNFGGRFGSTIGGGSVWSGNHSCSDVIGSGDNAPLNVFHETVDGGRLNKPNVGFFSSWFTNYRVDMLDTGNCFDHLGLVDDIFNVDAATQAAARTNPSRPYVDVVTNALQLGELFHLIRDSGRNFFRSIGNNNLMNEFGIKPLVGDLAKMLRFTDQVNHRVGEIQRLRSQHGLRRTCGILSTSNSAKVNKFIQTQNFTLREDFDVVTSLTIKAHCRWLPAGDCASLARPDAARALAQRAVLGLTVDSSTLWELIPWSWLIDWGTNIGQYFTAHRNIIPATLSDVAIMRHTRTVAEWGGKAQDDWSCTGIRYTRENKTRATSFVAPTAHIPFLSGEQMGIVASLAVTRL</sequence>
<reference evidence="1" key="1">
    <citation type="submission" date="2019-05" db="EMBL/GenBank/DDBJ databases">
        <title>Metatranscriptomic reconstruction reveals RNA viruses with the potential to shape carbon cycling in soil.</title>
        <authorList>
            <person name="Starr E.P."/>
            <person name="Nuccio E."/>
            <person name="Pett-Ridge J."/>
            <person name="Banfield J.F."/>
            <person name="Firestone M.K."/>
        </authorList>
    </citation>
    <scope>NUCLEOTIDE SEQUENCE</scope>
    <source>
        <strain evidence="1">H4_Bulk_47_scaffold_349</strain>
    </source>
</reference>